<keyword evidence="4" id="KW-0539">Nucleus</keyword>
<dbReference type="CDD" id="cd00076">
    <property type="entry name" value="HFD_SF"/>
    <property type="match status" value="1"/>
</dbReference>
<dbReference type="Pfam" id="PF07524">
    <property type="entry name" value="Bromo_TP"/>
    <property type="match status" value="1"/>
</dbReference>
<proteinExistence type="predicted"/>
<comment type="subcellular location">
    <subcellularLocation>
        <location evidence="1">Nucleus</location>
    </subcellularLocation>
</comment>
<evidence type="ECO:0000256" key="3">
    <source>
        <dbReference type="ARBA" id="ARBA00023163"/>
    </source>
</evidence>
<dbReference type="GO" id="GO:0005634">
    <property type="term" value="C:nucleus"/>
    <property type="evidence" value="ECO:0007669"/>
    <property type="project" value="UniProtKB-SubCell"/>
</dbReference>
<keyword evidence="7" id="KW-1185">Reference proteome</keyword>
<dbReference type="Gene3D" id="1.10.20.10">
    <property type="entry name" value="Histone, subunit A"/>
    <property type="match status" value="1"/>
</dbReference>
<keyword evidence="3" id="KW-0804">Transcription</keyword>
<dbReference type="InterPro" id="IPR009072">
    <property type="entry name" value="Histone-fold"/>
</dbReference>
<dbReference type="EMBL" id="MBFR01000029">
    <property type="protein sequence ID" value="PVU96548.1"/>
    <property type="molecule type" value="Genomic_DNA"/>
</dbReference>
<dbReference type="AlphaFoldDB" id="A0A2T9YW43"/>
<gene>
    <name evidence="6" type="ORF">BB561_001102</name>
</gene>
<organism evidence="6 7">
    <name type="scientific">Smittium simulii</name>
    <dbReference type="NCBI Taxonomy" id="133385"/>
    <lineage>
        <taxon>Eukaryota</taxon>
        <taxon>Fungi</taxon>
        <taxon>Fungi incertae sedis</taxon>
        <taxon>Zoopagomycota</taxon>
        <taxon>Kickxellomycotina</taxon>
        <taxon>Harpellomycetes</taxon>
        <taxon>Harpellales</taxon>
        <taxon>Legeriomycetaceae</taxon>
        <taxon>Smittium</taxon>
    </lineage>
</organism>
<evidence type="ECO:0000313" key="6">
    <source>
        <dbReference type="EMBL" id="PVU96548.1"/>
    </source>
</evidence>
<reference evidence="6 7" key="1">
    <citation type="journal article" date="2018" name="MBio">
        <title>Comparative Genomics Reveals the Core Gene Toolbox for the Fungus-Insect Symbiosis.</title>
        <authorList>
            <person name="Wang Y."/>
            <person name="Stata M."/>
            <person name="Wang W."/>
            <person name="Stajich J.E."/>
            <person name="White M.M."/>
            <person name="Moncalvo J.M."/>
        </authorList>
    </citation>
    <scope>NUCLEOTIDE SEQUENCE [LARGE SCALE GENOMIC DNA]</scope>
    <source>
        <strain evidence="6 7">SWE-8-4</strain>
    </source>
</reference>
<evidence type="ECO:0000259" key="5">
    <source>
        <dbReference type="Pfam" id="PF07524"/>
    </source>
</evidence>
<protein>
    <recommendedName>
        <fullName evidence="5">Bromodomain associated domain-containing protein</fullName>
    </recommendedName>
</protein>
<dbReference type="Proteomes" id="UP000245383">
    <property type="component" value="Unassembled WGS sequence"/>
</dbReference>
<sequence>MVLLAPTTNNRQLILDPLSNKKPPEAAFWHQDVMRRTLASVILSSTNFDSIQLRALSSLSDIVSEYLRTLCNLLKLEVEKNGRSEVSLTDFYILTKTKTVDFDSLLFWIKSIKQKPPFIQPPQDFPSVLNTINPFASLEDSAFLKHETDNTFFLNGATGAQLEFSGLTTKPTTSLNSAVLSNIQESDCDMLSVSPPFENSDETFSDSESESDSSICDKFSSLFYRETSTENVENFLKETLDFSISENLSPDINADYNTNNELAKQLQEIKINSSENLVGIDHSTQIGDLASYNDEESTSSPSCIKNNEIATNSDEYFSEDQNNSLLPKENDYDYALSMFQSPITDFEDMGISLSDLNFDRIKVSISQQSTNIQSYRYSERSLLTELDLGIENIGQNKIDRYIASLPDPQQSNFGDIFMQDQELTNFSKKTTFVNSNTIDNIDNNMVIDSDISVPIGAKLIYNQDEFSDATTPLFPNGKNHQMDIDFPIDFTHASNTRIESANQNISFSQNQNHDTITEITGKKSNELKHQLEYKSIDKTKPESHNILPKENLEGAALGKNDQSKVLKLDHNYYALKLLEMLDDAEFTNKSYFAELLTNSMKEKLLTVEADDLGLPQPSLYIFDESIDKVNIFDKCLAQWIESTFDRENLVKIMDYKMQVMEAKSGKEAETNSETITPAESLDLTQKRTPYAGGIIQDGVYQLHDRISLCAHGFRDGVAQTVTGSVTQSVSGIASNR</sequence>
<comment type="caution">
    <text evidence="6">The sequence shown here is derived from an EMBL/GenBank/DDBJ whole genome shotgun (WGS) entry which is preliminary data.</text>
</comment>
<dbReference type="InterPro" id="IPR006565">
    <property type="entry name" value="BTP"/>
</dbReference>
<keyword evidence="2" id="KW-0805">Transcription regulation</keyword>
<dbReference type="OrthoDB" id="5561920at2759"/>
<name>A0A2T9YW43_9FUNG</name>
<evidence type="ECO:0000256" key="1">
    <source>
        <dbReference type="ARBA" id="ARBA00004123"/>
    </source>
</evidence>
<evidence type="ECO:0000256" key="2">
    <source>
        <dbReference type="ARBA" id="ARBA00023015"/>
    </source>
</evidence>
<accession>A0A2T9YW43</accession>
<feature type="domain" description="Bromodomain associated" evidence="5">
    <location>
        <begin position="36"/>
        <end position="92"/>
    </location>
</feature>
<dbReference type="GO" id="GO:0046982">
    <property type="term" value="F:protein heterodimerization activity"/>
    <property type="evidence" value="ECO:0007669"/>
    <property type="project" value="InterPro"/>
</dbReference>
<evidence type="ECO:0000256" key="4">
    <source>
        <dbReference type="ARBA" id="ARBA00023242"/>
    </source>
</evidence>
<evidence type="ECO:0000313" key="7">
    <source>
        <dbReference type="Proteomes" id="UP000245383"/>
    </source>
</evidence>